<dbReference type="EMBL" id="CP051139">
    <property type="protein sequence ID" value="QIW96414.1"/>
    <property type="molecule type" value="Genomic_DNA"/>
</dbReference>
<evidence type="ECO:0000256" key="1">
    <source>
        <dbReference type="SAM" id="MobiDB-lite"/>
    </source>
</evidence>
<protein>
    <submittedName>
        <fullName evidence="2">Uncharacterized protein</fullName>
    </submittedName>
</protein>
<feature type="compositionally biased region" description="Basic and acidic residues" evidence="1">
    <location>
        <begin position="44"/>
        <end position="73"/>
    </location>
</feature>
<accession>A0A6H0XP59</accession>
<evidence type="ECO:0000313" key="2">
    <source>
        <dbReference type="EMBL" id="QIW96414.1"/>
    </source>
</evidence>
<reference evidence="2 3" key="1">
    <citation type="journal article" date="2016" name="Sci. Rep.">
        <title>Peltaster fructicola genome reveals evolution from an invasive phytopathogen to an ectophytic parasite.</title>
        <authorList>
            <person name="Xu C."/>
            <person name="Chen H."/>
            <person name="Gleason M.L."/>
            <person name="Xu J.R."/>
            <person name="Liu H."/>
            <person name="Zhang R."/>
            <person name="Sun G."/>
        </authorList>
    </citation>
    <scope>NUCLEOTIDE SEQUENCE [LARGE SCALE GENOMIC DNA]</scope>
    <source>
        <strain evidence="2 3">LNHT1506</strain>
    </source>
</reference>
<gene>
    <name evidence="2" type="ORF">AMS68_001932</name>
</gene>
<sequence length="350" mass="38182">MPPKVVKKAESSTTPTHGKAEKLATPKSAKVASTPSKTLVKTTKTPEAKAAAGEKNDSEKKSPAKRVRTEADSRSLVNTGAFNNQIMVTYDDSPDAKHGKTGFTHSIKMSCPDSFSLVTTVTMVEGPFKGCQLIVLQPPKSLEFLKLQPLVRKRVYDFYFACKGILDDPIPLETKRKGTGDNWAKAYSEGSKYRVALLAANKQVHSEALLVLYAKAIRVPDPNALLNFLGVIPQPLTERLRHIKIAAYKSAHTKTAMNFLAKARNIIELDIESGVAAAAEPVKAAEIFHGDIRVLVDAITATLKERGTAATKGDALKVIKLGEKALVYKEKHYSEAEREEFSEALLAKLK</sequence>
<name>A0A6H0XP59_9PEZI</name>
<feature type="compositionally biased region" description="Polar residues" evidence="1">
    <location>
        <begin position="31"/>
        <end position="40"/>
    </location>
</feature>
<evidence type="ECO:0000313" key="3">
    <source>
        <dbReference type="Proteomes" id="UP000503462"/>
    </source>
</evidence>
<dbReference type="OrthoDB" id="62952at2759"/>
<organism evidence="2 3">
    <name type="scientific">Peltaster fructicola</name>
    <dbReference type="NCBI Taxonomy" id="286661"/>
    <lineage>
        <taxon>Eukaryota</taxon>
        <taxon>Fungi</taxon>
        <taxon>Dikarya</taxon>
        <taxon>Ascomycota</taxon>
        <taxon>Pezizomycotina</taxon>
        <taxon>Dothideomycetes</taxon>
        <taxon>Dothideomycetes incertae sedis</taxon>
        <taxon>Peltaster</taxon>
    </lineage>
</organism>
<proteinExistence type="predicted"/>
<dbReference type="Proteomes" id="UP000503462">
    <property type="component" value="Chromosome 1"/>
</dbReference>
<dbReference type="AlphaFoldDB" id="A0A6H0XP59"/>
<keyword evidence="3" id="KW-1185">Reference proteome</keyword>
<feature type="region of interest" description="Disordered" evidence="1">
    <location>
        <begin position="1"/>
        <end position="75"/>
    </location>
</feature>